<dbReference type="Proteomes" id="UP000232688">
    <property type="component" value="Unassembled WGS sequence"/>
</dbReference>
<accession>A0A2N0RG43</accession>
<evidence type="ECO:0000313" key="1">
    <source>
        <dbReference type="EMBL" id="PKC62266.1"/>
    </source>
</evidence>
<gene>
    <name evidence="1" type="ORF">RhiirA1_465388</name>
</gene>
<protein>
    <submittedName>
        <fullName evidence="1">Uncharacterized protein</fullName>
    </submittedName>
</protein>
<dbReference type="VEuPathDB" id="FungiDB:RhiirFUN_004955"/>
<dbReference type="VEuPathDB" id="FungiDB:RhiirA1_465388"/>
<dbReference type="EMBL" id="LLXH01000880">
    <property type="protein sequence ID" value="PKC62266.1"/>
    <property type="molecule type" value="Genomic_DNA"/>
</dbReference>
<evidence type="ECO:0000313" key="2">
    <source>
        <dbReference type="Proteomes" id="UP000232688"/>
    </source>
</evidence>
<organism evidence="1 2">
    <name type="scientific">Rhizophagus irregularis</name>
    <dbReference type="NCBI Taxonomy" id="588596"/>
    <lineage>
        <taxon>Eukaryota</taxon>
        <taxon>Fungi</taxon>
        <taxon>Fungi incertae sedis</taxon>
        <taxon>Mucoromycota</taxon>
        <taxon>Glomeromycotina</taxon>
        <taxon>Glomeromycetes</taxon>
        <taxon>Glomerales</taxon>
        <taxon>Glomeraceae</taxon>
        <taxon>Rhizophagus</taxon>
    </lineage>
</organism>
<reference evidence="1 2" key="2">
    <citation type="submission" date="2017-10" db="EMBL/GenBank/DDBJ databases">
        <title>Genome analyses suggest a sexual origin of heterokaryosis in a supposedly ancient asexual fungus.</title>
        <authorList>
            <person name="Corradi N."/>
            <person name="Sedzielewska K."/>
            <person name="Noel J."/>
            <person name="Charron P."/>
            <person name="Farinelli L."/>
            <person name="Marton T."/>
            <person name="Kruger M."/>
            <person name="Pelin A."/>
            <person name="Brachmann A."/>
            <person name="Corradi N."/>
        </authorList>
    </citation>
    <scope>NUCLEOTIDE SEQUENCE [LARGE SCALE GENOMIC DNA]</scope>
    <source>
        <strain evidence="1 2">A1</strain>
    </source>
</reference>
<dbReference type="AlphaFoldDB" id="A0A2N0RG43"/>
<comment type="caution">
    <text evidence="1">The sequence shown here is derived from an EMBL/GenBank/DDBJ whole genome shotgun (WGS) entry which is preliminary data.</text>
</comment>
<proteinExistence type="predicted"/>
<dbReference type="VEuPathDB" id="FungiDB:FUN_011752"/>
<sequence length="238" mass="27057">MRSHIPPNAPYVKNFGEKFGKAFGKALNFKFEENIFFSAQLVKKIFNKGSEDPKWIRALEAFKRASADDAKKSADGRNYLTNVILILARSAWSHAKAVIDLSGEESMKYLTEKRKINKFERTTRSAAPQRKHIKHGRIIDLGDVADDFLAKKPFEDIKGQILAKVQKKFESSAELLQDQTHHEAGKSDAKKYSEVLKANMFAYHSSKGTGTITFQSKSIEAYIQENSSIFTKLFFRKI</sequence>
<name>A0A2N0RG43_9GLOM</name>
<reference evidence="1 2" key="1">
    <citation type="submission" date="2017-10" db="EMBL/GenBank/DDBJ databases">
        <title>Extensive intraspecific genome diversity in a model arbuscular mycorrhizal fungus.</title>
        <authorList>
            <person name="Chen E.C.H."/>
            <person name="Morin E."/>
            <person name="Baudet D."/>
            <person name="Noel J."/>
            <person name="Ndikumana S."/>
            <person name="Charron P."/>
            <person name="St-Onge C."/>
            <person name="Giorgi J."/>
            <person name="Grigoriev I.V."/>
            <person name="Roux C."/>
            <person name="Martin F.M."/>
            <person name="Corradi N."/>
        </authorList>
    </citation>
    <scope>NUCLEOTIDE SEQUENCE [LARGE SCALE GENOMIC DNA]</scope>
    <source>
        <strain evidence="1 2">A1</strain>
    </source>
</reference>